<dbReference type="AlphaFoldDB" id="E1ZN33"/>
<sequence length="778" mass="82910">MKSMFEVPHASVVLTGEQAHLWSHGGKPSWKRKGGSFCQWALGPDAPNPLVVEDSADARFKSSPLATSKPRIRFFAGAPLLATRSGECYGIMAVFDYKPRTFSAKQYAMLSHAAEITVREMGREQVLQAQRERLSSDIARPPAHLLRAMDGFREGVVLLDLSRPGWTVTFTNAAFCTAVGIPELLAVCGDMALTGGCQPSFWELFDEAAEGSGSYNAAINSLLGGRGFLLKVKARERDRRNSSCIVAALAAMAAARHASSDHSSSSRCSSSSESGTPGSTPAQPREQQVAAPQHQAQMLEQLRRESTTAFIPDAAALGSASEGLAGAPSLLSQSDSASQLRSIPSFYEQRPQVMNEVTLGPIIGSGAMGRCYRGMWQGGRVAVKVIDCWAGAQPSAADRADLAAAGAPSQRRQQDVPAVEAALVEALLARSLSHPHIVTTYCHGATAPRVDNIGRVHQQVWIVQEYCRGSFHDALKRGLLCTPEGAPNMHAILLSAQEIAGALHYLHQRDVIHGDLSPGNVLLASSTKDRRSWVCKLNDFGLSKCGDVSNWCKRSSILGTVTHMSPELLAEGAMTKAADVWSFGILLLEAYLGRRAWSGYSTFQVLSAITSGKMPFQIPDDAPPALASLLAGCLHTDPLQRPTFAHIMEAAQAMLEALPGPGLQYPVASSAVTAEQAAAVEAAAQAAPGPREQQQRQPLNAAADPRTVVLRCRPSIDAEPLFESPFARRASRAPVPSPAYPIGVSVREPSLPASPFTAAAAASAAQQGVPVYRFQSAM</sequence>
<dbReference type="InterPro" id="IPR000719">
    <property type="entry name" value="Prot_kinase_dom"/>
</dbReference>
<evidence type="ECO:0000259" key="4">
    <source>
        <dbReference type="PROSITE" id="PS50011"/>
    </source>
</evidence>
<organism evidence="6">
    <name type="scientific">Chlorella variabilis</name>
    <name type="common">Green alga</name>
    <dbReference type="NCBI Taxonomy" id="554065"/>
    <lineage>
        <taxon>Eukaryota</taxon>
        <taxon>Viridiplantae</taxon>
        <taxon>Chlorophyta</taxon>
        <taxon>core chlorophytes</taxon>
        <taxon>Trebouxiophyceae</taxon>
        <taxon>Chlorellales</taxon>
        <taxon>Chlorellaceae</taxon>
        <taxon>Chlorella clade</taxon>
        <taxon>Chlorella</taxon>
    </lineage>
</organism>
<dbReference type="GeneID" id="17352243"/>
<dbReference type="Proteomes" id="UP000008141">
    <property type="component" value="Unassembled WGS sequence"/>
</dbReference>
<dbReference type="Gene3D" id="3.30.450.40">
    <property type="match status" value="1"/>
</dbReference>
<keyword evidence="2" id="KW-0067">ATP-binding</keyword>
<dbReference type="RefSeq" id="XP_005844903.1">
    <property type="nucleotide sequence ID" value="XM_005844841.1"/>
</dbReference>
<dbReference type="InterPro" id="IPR029016">
    <property type="entry name" value="GAF-like_dom_sf"/>
</dbReference>
<dbReference type="InParanoid" id="E1ZN33"/>
<dbReference type="PROSITE" id="PS00107">
    <property type="entry name" value="PROTEIN_KINASE_ATP"/>
    <property type="match status" value="1"/>
</dbReference>
<dbReference type="InterPro" id="IPR001245">
    <property type="entry name" value="Ser-Thr/Tyr_kinase_cat_dom"/>
</dbReference>
<feature type="domain" description="Protein kinase" evidence="4">
    <location>
        <begin position="357"/>
        <end position="655"/>
    </location>
</feature>
<dbReference type="Pfam" id="PF07714">
    <property type="entry name" value="PK_Tyr_Ser-Thr"/>
    <property type="match status" value="1"/>
</dbReference>
<evidence type="ECO:0000313" key="6">
    <source>
        <dbReference type="Proteomes" id="UP000008141"/>
    </source>
</evidence>
<dbReference type="InterPro" id="IPR008266">
    <property type="entry name" value="Tyr_kinase_AS"/>
</dbReference>
<dbReference type="SUPFAM" id="SSF55781">
    <property type="entry name" value="GAF domain-like"/>
    <property type="match status" value="1"/>
</dbReference>
<dbReference type="SUPFAM" id="SSF56112">
    <property type="entry name" value="Protein kinase-like (PK-like)"/>
    <property type="match status" value="1"/>
</dbReference>
<dbReference type="STRING" id="554065.E1ZN33"/>
<keyword evidence="2" id="KW-0547">Nucleotide-binding</keyword>
<dbReference type="Pfam" id="PF01590">
    <property type="entry name" value="GAF"/>
    <property type="match status" value="1"/>
</dbReference>
<dbReference type="OrthoDB" id="515019at2759"/>
<dbReference type="eggNOG" id="KOG0192">
    <property type="taxonomic scope" value="Eukaryota"/>
</dbReference>
<keyword evidence="6" id="KW-1185">Reference proteome</keyword>
<dbReference type="InterPro" id="IPR011009">
    <property type="entry name" value="Kinase-like_dom_sf"/>
</dbReference>
<accession>E1ZN33</accession>
<feature type="compositionally biased region" description="Low complexity" evidence="3">
    <location>
        <begin position="258"/>
        <end position="282"/>
    </location>
</feature>
<feature type="binding site" evidence="2">
    <location>
        <position position="384"/>
    </location>
    <ligand>
        <name>ATP</name>
        <dbReference type="ChEBI" id="CHEBI:30616"/>
    </ligand>
</feature>
<dbReference type="GO" id="GO:0004674">
    <property type="term" value="F:protein serine/threonine kinase activity"/>
    <property type="evidence" value="ECO:0007669"/>
    <property type="project" value="TreeGrafter"/>
</dbReference>
<gene>
    <name evidence="5" type="ORF">CHLNCDRAFT_138454</name>
</gene>
<dbReference type="PROSITE" id="PS50011">
    <property type="entry name" value="PROTEIN_KINASE_DOM"/>
    <property type="match status" value="1"/>
</dbReference>
<name>E1ZN33_CHLVA</name>
<dbReference type="EMBL" id="GL433854">
    <property type="protein sequence ID" value="EFN52801.1"/>
    <property type="molecule type" value="Genomic_DNA"/>
</dbReference>
<dbReference type="KEGG" id="cvr:CHLNCDRAFT_138454"/>
<evidence type="ECO:0000313" key="5">
    <source>
        <dbReference type="EMBL" id="EFN52801.1"/>
    </source>
</evidence>
<dbReference type="InterPro" id="IPR051681">
    <property type="entry name" value="Ser/Thr_Kinases-Pseudokinases"/>
</dbReference>
<dbReference type="InterPro" id="IPR017441">
    <property type="entry name" value="Protein_kinase_ATP_BS"/>
</dbReference>
<dbReference type="InterPro" id="IPR003018">
    <property type="entry name" value="GAF"/>
</dbReference>
<dbReference type="GO" id="GO:0005524">
    <property type="term" value="F:ATP binding"/>
    <property type="evidence" value="ECO:0007669"/>
    <property type="project" value="UniProtKB-UniRule"/>
</dbReference>
<proteinExistence type="predicted"/>
<evidence type="ECO:0000256" key="1">
    <source>
        <dbReference type="ARBA" id="ARBA00023170"/>
    </source>
</evidence>
<keyword evidence="1" id="KW-0675">Receptor</keyword>
<dbReference type="Gene3D" id="1.10.510.10">
    <property type="entry name" value="Transferase(Phosphotransferase) domain 1"/>
    <property type="match status" value="1"/>
</dbReference>
<feature type="region of interest" description="Disordered" evidence="3">
    <location>
        <begin position="258"/>
        <end position="296"/>
    </location>
</feature>
<dbReference type="PANTHER" id="PTHR44329">
    <property type="entry name" value="SERINE/THREONINE-PROTEIN KINASE TNNI3K-RELATED"/>
    <property type="match status" value="1"/>
</dbReference>
<dbReference type="Gene3D" id="3.30.200.20">
    <property type="entry name" value="Phosphorylase Kinase, domain 1"/>
    <property type="match status" value="1"/>
</dbReference>
<dbReference type="PANTHER" id="PTHR44329:SF214">
    <property type="entry name" value="PROTEIN KINASE DOMAIN-CONTAINING PROTEIN"/>
    <property type="match status" value="1"/>
</dbReference>
<dbReference type="PROSITE" id="PS00109">
    <property type="entry name" value="PROTEIN_KINASE_TYR"/>
    <property type="match status" value="1"/>
</dbReference>
<evidence type="ECO:0000256" key="2">
    <source>
        <dbReference type="PROSITE-ProRule" id="PRU10141"/>
    </source>
</evidence>
<protein>
    <recommendedName>
        <fullName evidence="4">Protein kinase domain-containing protein</fullName>
    </recommendedName>
</protein>
<reference evidence="5 6" key="1">
    <citation type="journal article" date="2010" name="Plant Cell">
        <title>The Chlorella variabilis NC64A genome reveals adaptation to photosymbiosis, coevolution with viruses, and cryptic sex.</title>
        <authorList>
            <person name="Blanc G."/>
            <person name="Duncan G."/>
            <person name="Agarkova I."/>
            <person name="Borodovsky M."/>
            <person name="Gurnon J."/>
            <person name="Kuo A."/>
            <person name="Lindquist E."/>
            <person name="Lucas S."/>
            <person name="Pangilinan J."/>
            <person name="Polle J."/>
            <person name="Salamov A."/>
            <person name="Terry A."/>
            <person name="Yamada T."/>
            <person name="Dunigan D.D."/>
            <person name="Grigoriev I.V."/>
            <person name="Claverie J.M."/>
            <person name="Van Etten J.L."/>
        </authorList>
    </citation>
    <scope>NUCLEOTIDE SEQUENCE [LARGE SCALE GENOMIC DNA]</scope>
    <source>
        <strain evidence="5 6">NC64A</strain>
    </source>
</reference>
<evidence type="ECO:0000256" key="3">
    <source>
        <dbReference type="SAM" id="MobiDB-lite"/>
    </source>
</evidence>